<dbReference type="OrthoDB" id="10421234at2759"/>
<sequence>MISSGNHTPYLVSLLDFDLDMAHDQQLNIDLSPTSPCITSSIITTPILCEELATMKEYFRRLQIICSEKEKTISLLRLDHGHSEDDTLYQLAWNEYKDIQGTLQQAVSDFDSPPLVPSPAAQFIIPQKYSH</sequence>
<reference evidence="1" key="1">
    <citation type="submission" date="2020-07" db="EMBL/GenBank/DDBJ databases">
        <title>Multicomponent nature underlies the extraordinary mechanical properties of spider dragline silk.</title>
        <authorList>
            <person name="Kono N."/>
            <person name="Nakamura H."/>
            <person name="Mori M."/>
            <person name="Yoshida Y."/>
            <person name="Ohtoshi R."/>
            <person name="Malay A.D."/>
            <person name="Moran D.A.P."/>
            <person name="Tomita M."/>
            <person name="Numata K."/>
            <person name="Arakawa K."/>
        </authorList>
    </citation>
    <scope>NUCLEOTIDE SEQUENCE</scope>
</reference>
<dbReference type="Proteomes" id="UP000887116">
    <property type="component" value="Unassembled WGS sequence"/>
</dbReference>
<gene>
    <name evidence="1" type="ORF">TNCT_466831</name>
</gene>
<evidence type="ECO:0000313" key="2">
    <source>
        <dbReference type="Proteomes" id="UP000887116"/>
    </source>
</evidence>
<proteinExistence type="predicted"/>
<comment type="caution">
    <text evidence="1">The sequence shown here is derived from an EMBL/GenBank/DDBJ whole genome shotgun (WGS) entry which is preliminary data.</text>
</comment>
<protein>
    <submittedName>
        <fullName evidence="1">Uncharacterized protein</fullName>
    </submittedName>
</protein>
<dbReference type="AlphaFoldDB" id="A0A8X6JVL3"/>
<accession>A0A8X6JVL3</accession>
<name>A0A8X6JVL3_TRICU</name>
<evidence type="ECO:0000313" key="1">
    <source>
        <dbReference type="EMBL" id="GFR19926.1"/>
    </source>
</evidence>
<dbReference type="EMBL" id="BMAO01007977">
    <property type="protein sequence ID" value="GFR19926.1"/>
    <property type="molecule type" value="Genomic_DNA"/>
</dbReference>
<organism evidence="1 2">
    <name type="scientific">Trichonephila clavata</name>
    <name type="common">Joro spider</name>
    <name type="synonym">Nephila clavata</name>
    <dbReference type="NCBI Taxonomy" id="2740835"/>
    <lineage>
        <taxon>Eukaryota</taxon>
        <taxon>Metazoa</taxon>
        <taxon>Ecdysozoa</taxon>
        <taxon>Arthropoda</taxon>
        <taxon>Chelicerata</taxon>
        <taxon>Arachnida</taxon>
        <taxon>Araneae</taxon>
        <taxon>Araneomorphae</taxon>
        <taxon>Entelegynae</taxon>
        <taxon>Araneoidea</taxon>
        <taxon>Nephilidae</taxon>
        <taxon>Trichonephila</taxon>
    </lineage>
</organism>
<keyword evidence="2" id="KW-1185">Reference proteome</keyword>